<accession>A0ABT1G2E8</accession>
<dbReference type="SUPFAM" id="SSF51735">
    <property type="entry name" value="NAD(P)-binding Rossmann-fold domains"/>
    <property type="match status" value="1"/>
</dbReference>
<evidence type="ECO:0000313" key="4">
    <source>
        <dbReference type="Proteomes" id="UP001204000"/>
    </source>
</evidence>
<dbReference type="Proteomes" id="UP001204000">
    <property type="component" value="Unassembled WGS sequence"/>
</dbReference>
<comment type="caution">
    <text evidence="3">The sequence shown here is derived from an EMBL/GenBank/DDBJ whole genome shotgun (WGS) entry which is preliminary data.</text>
</comment>
<evidence type="ECO:0000256" key="2">
    <source>
        <dbReference type="ARBA" id="ARBA00023002"/>
    </source>
</evidence>
<sequence length="257" mass="27103">MYAKEDYIMGRFDGRVALVTGGAGGIGRATAQLLADEGAHVVIADLNLEAAEAAAAEIGNAAAVELDASSRESNEAAVRFAVDTFGALHLAFNNAGMGDNKIPLADKELDFWDKLVGLNLHGVAYGCHYELKQFLSQDDGVNCAIVNMSSIHGTVARKGGLDAYTAAKHGVIGLTKALGADYAEHGIRVNSVGPGYIRTHMFDRYTPEQQQHLADLHPIGRLGKPEDVAALVAFLLSDDASFITGSHHLVDGGYTAV</sequence>
<dbReference type="EC" id="1.1.1.47" evidence="3"/>
<dbReference type="InterPro" id="IPR020904">
    <property type="entry name" value="Sc_DH/Rdtase_CS"/>
</dbReference>
<dbReference type="PRINTS" id="PR00081">
    <property type="entry name" value="GDHRDH"/>
</dbReference>
<proteinExistence type="inferred from homology"/>
<name>A0ABT1G2E8_9CORY</name>
<comment type="similarity">
    <text evidence="1">Belongs to the short-chain dehydrogenases/reductases (SDR) family.</text>
</comment>
<dbReference type="EMBL" id="JAMFTQ010000002">
    <property type="protein sequence ID" value="MCP1387153.1"/>
    <property type="molecule type" value="Genomic_DNA"/>
</dbReference>
<organism evidence="3 4">
    <name type="scientific">Corynebacterium stercoris</name>
    <dbReference type="NCBI Taxonomy" id="2943490"/>
    <lineage>
        <taxon>Bacteria</taxon>
        <taxon>Bacillati</taxon>
        <taxon>Actinomycetota</taxon>
        <taxon>Actinomycetes</taxon>
        <taxon>Mycobacteriales</taxon>
        <taxon>Corynebacteriaceae</taxon>
        <taxon>Corynebacterium</taxon>
    </lineage>
</organism>
<reference evidence="3" key="1">
    <citation type="submission" date="2022-05" db="EMBL/GenBank/DDBJ databases">
        <title>Corynebacterium sp. TA-R-1 sp. nov., isolated from human feces.</title>
        <authorList>
            <person name="Shamsuzzaman M."/>
            <person name="Dahal R.H."/>
        </authorList>
    </citation>
    <scope>NUCLEOTIDE SEQUENCE</scope>
    <source>
        <strain evidence="3">TA-R-1</strain>
    </source>
</reference>
<protein>
    <submittedName>
        <fullName evidence="3">Glucose 1-dehydrogenase</fullName>
        <ecNumber evidence="3">1.1.1.47</ecNumber>
    </submittedName>
</protein>
<dbReference type="NCBIfam" id="NF005559">
    <property type="entry name" value="PRK07231.1"/>
    <property type="match status" value="1"/>
</dbReference>
<dbReference type="InterPro" id="IPR002347">
    <property type="entry name" value="SDR_fam"/>
</dbReference>
<dbReference type="InterPro" id="IPR036291">
    <property type="entry name" value="NAD(P)-bd_dom_sf"/>
</dbReference>
<dbReference type="RefSeq" id="WP_253576172.1">
    <property type="nucleotide sequence ID" value="NZ_JAMFTQ010000002.1"/>
</dbReference>
<dbReference type="PRINTS" id="PR00080">
    <property type="entry name" value="SDRFAMILY"/>
</dbReference>
<dbReference type="GO" id="GO:0047936">
    <property type="term" value="F:glucose 1-dehydrogenase [NAD(P)+] activity"/>
    <property type="evidence" value="ECO:0007669"/>
    <property type="project" value="UniProtKB-EC"/>
</dbReference>
<dbReference type="PANTHER" id="PTHR24321">
    <property type="entry name" value="DEHYDROGENASES, SHORT CHAIN"/>
    <property type="match status" value="1"/>
</dbReference>
<keyword evidence="4" id="KW-1185">Reference proteome</keyword>
<dbReference type="CDD" id="cd05233">
    <property type="entry name" value="SDR_c"/>
    <property type="match status" value="1"/>
</dbReference>
<dbReference type="PROSITE" id="PS00061">
    <property type="entry name" value="ADH_SHORT"/>
    <property type="match status" value="1"/>
</dbReference>
<dbReference type="Pfam" id="PF13561">
    <property type="entry name" value="adh_short_C2"/>
    <property type="match status" value="1"/>
</dbReference>
<dbReference type="Gene3D" id="3.40.50.720">
    <property type="entry name" value="NAD(P)-binding Rossmann-like Domain"/>
    <property type="match status" value="1"/>
</dbReference>
<dbReference type="PANTHER" id="PTHR24321:SF8">
    <property type="entry name" value="ESTRADIOL 17-BETA-DEHYDROGENASE 8-RELATED"/>
    <property type="match status" value="1"/>
</dbReference>
<keyword evidence="2 3" id="KW-0560">Oxidoreductase</keyword>
<evidence type="ECO:0000313" key="3">
    <source>
        <dbReference type="EMBL" id="MCP1387153.1"/>
    </source>
</evidence>
<gene>
    <name evidence="3" type="ORF">M5J20_02960</name>
</gene>
<evidence type="ECO:0000256" key="1">
    <source>
        <dbReference type="ARBA" id="ARBA00006484"/>
    </source>
</evidence>